<reference evidence="1 2" key="1">
    <citation type="submission" date="2016-07" db="EMBL/GenBank/DDBJ databases">
        <title>Pervasive Adenine N6-methylation of Active Genes in Fungi.</title>
        <authorList>
            <consortium name="DOE Joint Genome Institute"/>
            <person name="Mondo S.J."/>
            <person name="Dannebaum R.O."/>
            <person name="Kuo R.C."/>
            <person name="Labutti K."/>
            <person name="Haridas S."/>
            <person name="Kuo A."/>
            <person name="Salamov A."/>
            <person name="Ahrendt S.R."/>
            <person name="Lipzen A."/>
            <person name="Sullivan W."/>
            <person name="Andreopoulos W.B."/>
            <person name="Clum A."/>
            <person name="Lindquist E."/>
            <person name="Daum C."/>
            <person name="Ramamoorthy G.K."/>
            <person name="Gryganskyi A."/>
            <person name="Culley D."/>
            <person name="Magnuson J.K."/>
            <person name="James T.Y."/>
            <person name="O'Malley M.A."/>
            <person name="Stajich J.E."/>
            <person name="Spatafora J.W."/>
            <person name="Visel A."/>
            <person name="Grigoriev I.V."/>
        </authorList>
    </citation>
    <scope>NUCLEOTIDE SEQUENCE [LARGE SCALE GENOMIC DNA]</scope>
    <source>
        <strain evidence="1 2">CBS 115471</strain>
    </source>
</reference>
<sequence length="172" mass="19196">MIIYSAGSHTNFSSPGQRRLPSGPVLPREFPSNGYILHPARMINRADGLGKFVRDRSATTLWGVGFVTAPFGFSGSGFSTALLGRRANLVLFPRTKKEGKHIAFLSTIAQRGGVETHPYLEQSPAWRVTSRQCSSASATPRRGRSACHYSQEDYLRRPHFQAWTRRCERSDI</sequence>
<proteinExistence type="predicted"/>
<organism evidence="1 2">
    <name type="scientific">Clohesyomyces aquaticus</name>
    <dbReference type="NCBI Taxonomy" id="1231657"/>
    <lineage>
        <taxon>Eukaryota</taxon>
        <taxon>Fungi</taxon>
        <taxon>Dikarya</taxon>
        <taxon>Ascomycota</taxon>
        <taxon>Pezizomycotina</taxon>
        <taxon>Dothideomycetes</taxon>
        <taxon>Pleosporomycetidae</taxon>
        <taxon>Pleosporales</taxon>
        <taxon>Lindgomycetaceae</taxon>
        <taxon>Clohesyomyces</taxon>
    </lineage>
</organism>
<keyword evidence="2" id="KW-1185">Reference proteome</keyword>
<gene>
    <name evidence="1" type="ORF">BCR34DRAFT_137211</name>
</gene>
<evidence type="ECO:0000313" key="1">
    <source>
        <dbReference type="EMBL" id="ORY16103.1"/>
    </source>
</evidence>
<accession>A0A1Y2A0P9</accession>
<dbReference type="Proteomes" id="UP000193144">
    <property type="component" value="Unassembled WGS sequence"/>
</dbReference>
<dbReference type="AlphaFoldDB" id="A0A1Y2A0P9"/>
<dbReference type="EMBL" id="MCFA01000020">
    <property type="protein sequence ID" value="ORY16103.1"/>
    <property type="molecule type" value="Genomic_DNA"/>
</dbReference>
<evidence type="ECO:0000313" key="2">
    <source>
        <dbReference type="Proteomes" id="UP000193144"/>
    </source>
</evidence>
<name>A0A1Y2A0P9_9PLEO</name>
<comment type="caution">
    <text evidence="1">The sequence shown here is derived from an EMBL/GenBank/DDBJ whole genome shotgun (WGS) entry which is preliminary data.</text>
</comment>
<protein>
    <submittedName>
        <fullName evidence="1">Uncharacterized protein</fullName>
    </submittedName>
</protein>